<dbReference type="AlphaFoldDB" id="A0A1H7S5J3"/>
<dbReference type="Proteomes" id="UP000199421">
    <property type="component" value="Unassembled WGS sequence"/>
</dbReference>
<evidence type="ECO:0000313" key="2">
    <source>
        <dbReference type="Proteomes" id="UP000199421"/>
    </source>
</evidence>
<evidence type="ECO:0000313" key="1">
    <source>
        <dbReference type="EMBL" id="SEL67559.1"/>
    </source>
</evidence>
<proteinExistence type="predicted"/>
<organism evidence="1 2">
    <name type="scientific">Olivibacter domesticus</name>
    <name type="common">Pseudosphingobacterium domesticum</name>
    <dbReference type="NCBI Taxonomy" id="407022"/>
    <lineage>
        <taxon>Bacteria</taxon>
        <taxon>Pseudomonadati</taxon>
        <taxon>Bacteroidota</taxon>
        <taxon>Sphingobacteriia</taxon>
        <taxon>Sphingobacteriales</taxon>
        <taxon>Sphingobacteriaceae</taxon>
        <taxon>Olivibacter</taxon>
    </lineage>
</organism>
<name>A0A1H7S5J3_OLID1</name>
<accession>A0A1H7S5J3</accession>
<protein>
    <submittedName>
        <fullName evidence="1">Uncharacterized protein</fullName>
    </submittedName>
</protein>
<sequence>MLLKGSKDKYIIEYEKKKAQMTEVNRLSYSRYKNKEGKSKN</sequence>
<keyword evidence="2" id="KW-1185">Reference proteome</keyword>
<reference evidence="2" key="1">
    <citation type="submission" date="2016-10" db="EMBL/GenBank/DDBJ databases">
        <authorList>
            <person name="Varghese N."/>
            <person name="Submissions S."/>
        </authorList>
    </citation>
    <scope>NUCLEOTIDE SEQUENCE [LARGE SCALE GENOMIC DNA]</scope>
    <source>
        <strain evidence="2">DSM 18733</strain>
    </source>
</reference>
<dbReference type="EMBL" id="FOAF01000003">
    <property type="protein sequence ID" value="SEL67559.1"/>
    <property type="molecule type" value="Genomic_DNA"/>
</dbReference>
<dbReference type="STRING" id="407022.SAMN05661044_03072"/>
<gene>
    <name evidence="1" type="ORF">SAMN05661044_03072</name>
</gene>